<dbReference type="HOGENOM" id="CLU_1601162_0_0_0"/>
<protein>
    <submittedName>
        <fullName evidence="2">Uncharacterized protein</fullName>
    </submittedName>
</protein>
<name>F0SKR1_RUBBR</name>
<accession>F0SKR1</accession>
<dbReference type="OrthoDB" id="213046at2"/>
<dbReference type="RefSeq" id="WP_013627464.1">
    <property type="nucleotide sequence ID" value="NC_015174.1"/>
</dbReference>
<dbReference type="Proteomes" id="UP000006860">
    <property type="component" value="Chromosome"/>
</dbReference>
<dbReference type="EMBL" id="CP002546">
    <property type="protein sequence ID" value="ADY58731.1"/>
    <property type="molecule type" value="Genomic_DNA"/>
</dbReference>
<reference evidence="3" key="1">
    <citation type="submission" date="2011-02" db="EMBL/GenBank/DDBJ databases">
        <title>The complete genome of Planctomyces brasiliensis DSM 5305.</title>
        <authorList>
            <person name="Lucas S."/>
            <person name="Copeland A."/>
            <person name="Lapidus A."/>
            <person name="Bruce D."/>
            <person name="Goodwin L."/>
            <person name="Pitluck S."/>
            <person name="Kyrpides N."/>
            <person name="Mavromatis K."/>
            <person name="Pagani I."/>
            <person name="Ivanova N."/>
            <person name="Ovchinnikova G."/>
            <person name="Lu M."/>
            <person name="Detter J.C."/>
            <person name="Han C."/>
            <person name="Land M."/>
            <person name="Hauser L."/>
            <person name="Markowitz V."/>
            <person name="Cheng J.-F."/>
            <person name="Hugenholtz P."/>
            <person name="Woyke T."/>
            <person name="Wu D."/>
            <person name="Tindall B."/>
            <person name="Pomrenke H.G."/>
            <person name="Brambilla E."/>
            <person name="Klenk H.-P."/>
            <person name="Eisen J.A."/>
        </authorList>
    </citation>
    <scope>NUCLEOTIDE SEQUENCE [LARGE SCALE GENOMIC DNA]</scope>
    <source>
        <strain evidence="3">ATCC 49424 / DSM 5305 / JCM 21570 / IAM 15109 / NBRC 103401 / IFAM 1448</strain>
    </source>
</reference>
<evidence type="ECO:0000313" key="3">
    <source>
        <dbReference type="Proteomes" id="UP000006860"/>
    </source>
</evidence>
<sequence length="176" mass="19784">MRRQGETIQQDYRQTVLLPRPDGSVWSLTLRPLRLGFPQWLKERGLQPPTAPVTLLRDSQGRPLRDSDGQALTQRNEQSADYLLAVERYHQRLATMMVWEALQADDTVEFDTPRPDDAGDWLAFADAILNELIQAGFAAGDLIWLCEQVAVLSNLAGDQLRQARSAFFPPAAARPS</sequence>
<feature type="region of interest" description="Disordered" evidence="1">
    <location>
        <begin position="51"/>
        <end position="72"/>
    </location>
</feature>
<evidence type="ECO:0000313" key="2">
    <source>
        <dbReference type="EMBL" id="ADY58731.1"/>
    </source>
</evidence>
<proteinExistence type="predicted"/>
<keyword evidence="3" id="KW-1185">Reference proteome</keyword>
<dbReference type="KEGG" id="pbs:Plabr_1113"/>
<organism evidence="2 3">
    <name type="scientific">Rubinisphaera brasiliensis (strain ATCC 49424 / DSM 5305 / JCM 21570 / IAM 15109 / NBRC 103401 / IFAM 1448)</name>
    <name type="common">Planctomyces brasiliensis</name>
    <dbReference type="NCBI Taxonomy" id="756272"/>
    <lineage>
        <taxon>Bacteria</taxon>
        <taxon>Pseudomonadati</taxon>
        <taxon>Planctomycetota</taxon>
        <taxon>Planctomycetia</taxon>
        <taxon>Planctomycetales</taxon>
        <taxon>Planctomycetaceae</taxon>
        <taxon>Rubinisphaera</taxon>
    </lineage>
</organism>
<evidence type="ECO:0000256" key="1">
    <source>
        <dbReference type="SAM" id="MobiDB-lite"/>
    </source>
</evidence>
<gene>
    <name evidence="2" type="ordered locus">Plabr_1113</name>
</gene>
<dbReference type="AlphaFoldDB" id="F0SKR1"/>
<feature type="compositionally biased region" description="Basic and acidic residues" evidence="1">
    <location>
        <begin position="59"/>
        <end position="68"/>
    </location>
</feature>